<dbReference type="Gene3D" id="3.40.50.1390">
    <property type="entry name" value="Resolvase, N-terminal catalytic domain"/>
    <property type="match status" value="1"/>
</dbReference>
<proteinExistence type="predicted"/>
<name>A0A1R4EX23_BREDI</name>
<feature type="domain" description="Resolvase/invertase-type recombinase catalytic" evidence="1">
    <location>
        <begin position="9"/>
        <end position="159"/>
    </location>
</feature>
<dbReference type="Pfam" id="PF07508">
    <property type="entry name" value="Recombinase"/>
    <property type="match status" value="1"/>
</dbReference>
<dbReference type="PROSITE" id="PS51736">
    <property type="entry name" value="RECOMBINASES_3"/>
    <property type="match status" value="1"/>
</dbReference>
<dbReference type="EMBL" id="FUIE01000011">
    <property type="protein sequence ID" value="SJM48218.1"/>
    <property type="molecule type" value="Genomic_DNA"/>
</dbReference>
<dbReference type="InterPro" id="IPR011109">
    <property type="entry name" value="DNA_bind_recombinase_dom"/>
</dbReference>
<dbReference type="AlphaFoldDB" id="A0A1R4EX23"/>
<dbReference type="PANTHER" id="PTHR30461:SF23">
    <property type="entry name" value="DNA RECOMBINASE-RELATED"/>
    <property type="match status" value="1"/>
</dbReference>
<dbReference type="GO" id="GO:0000150">
    <property type="term" value="F:DNA strand exchange activity"/>
    <property type="evidence" value="ECO:0007669"/>
    <property type="project" value="InterPro"/>
</dbReference>
<evidence type="ECO:0000313" key="4">
    <source>
        <dbReference type="Proteomes" id="UP000195766"/>
    </source>
</evidence>
<organism evidence="3 4">
    <name type="scientific">Brevundimonas diminuta 3F5N</name>
    <dbReference type="NCBI Taxonomy" id="1255603"/>
    <lineage>
        <taxon>Bacteria</taxon>
        <taxon>Pseudomonadati</taxon>
        <taxon>Pseudomonadota</taxon>
        <taxon>Alphaproteobacteria</taxon>
        <taxon>Caulobacterales</taxon>
        <taxon>Caulobacteraceae</taxon>
        <taxon>Brevundimonas</taxon>
    </lineage>
</organism>
<protein>
    <submittedName>
        <fullName evidence="3">Recombinase</fullName>
    </submittedName>
</protein>
<dbReference type="CDD" id="cd00338">
    <property type="entry name" value="Ser_Recombinase"/>
    <property type="match status" value="1"/>
</dbReference>
<evidence type="ECO:0000313" key="3">
    <source>
        <dbReference type="EMBL" id="SJM48218.1"/>
    </source>
</evidence>
<sequence>MQSEASPKRAAQYVRMSTEGQDNSILQQKAAIAAYASSRGYQVVRTYADEGVSGLLIDQRTGLKAMLADVLNGAPGFEVILVYDVSRWGRFQNPDQAAHYEFVCVEAGVAVEYCAEQFENDGSFTATLLKNLKRMMAAEYSRELSAKVVQAKDQLGAAGFWQGGPPGYGLRRQHIMPDGSLGRVMESGERKGPQNGRTRLVLGPPDEVAVIRDIFRMFVDKKLGINTIARRLNESGHCRVGRRPWNAHYVHHVLTSPRYAGTNVVRKSRRRMKATNAEYLPRSEWVCVLGAFDALIDQRTFDAAQARLERNRTPLTDRQMLDGLARVLKRYGRLNADIINSAREIPNAHRFARRFGSINRAYELVGYEPSARQTASSRNLQENRKQKSASHNVEALGAEGVVMRLRALLARHGRLSMTLINDDLGRAAYQLVTSRFGGGRRLYALAGHKATKVQNSKFNRSWDETLTQQEAEALRLRVIGGELVPIEWWNRNG</sequence>
<evidence type="ECO:0000259" key="1">
    <source>
        <dbReference type="PROSITE" id="PS51736"/>
    </source>
</evidence>
<gene>
    <name evidence="3" type="ORF">FM111_01275</name>
</gene>
<reference evidence="3 4" key="1">
    <citation type="submission" date="2017-02" db="EMBL/GenBank/DDBJ databases">
        <authorList>
            <person name="Peterson S.W."/>
        </authorList>
    </citation>
    <scope>NUCLEOTIDE SEQUENCE [LARGE SCALE GENOMIC DNA]</scope>
    <source>
        <strain evidence="3 4">3F5N</strain>
    </source>
</reference>
<dbReference type="Gene3D" id="3.90.1750.20">
    <property type="entry name" value="Putative Large Serine Recombinase, Chain B, Domain 2"/>
    <property type="match status" value="1"/>
</dbReference>
<dbReference type="InterPro" id="IPR036162">
    <property type="entry name" value="Resolvase-like_N_sf"/>
</dbReference>
<dbReference type="InterPro" id="IPR050639">
    <property type="entry name" value="SSR_resolvase"/>
</dbReference>
<dbReference type="RefSeq" id="WP_087138936.1">
    <property type="nucleotide sequence ID" value="NZ_FUIE01000011.1"/>
</dbReference>
<dbReference type="PROSITE" id="PS51737">
    <property type="entry name" value="RECOMBINASE_DNA_BIND"/>
    <property type="match status" value="1"/>
</dbReference>
<dbReference type="PANTHER" id="PTHR30461">
    <property type="entry name" value="DNA-INVERTASE FROM LAMBDOID PROPHAGE"/>
    <property type="match status" value="1"/>
</dbReference>
<dbReference type="InterPro" id="IPR038109">
    <property type="entry name" value="DNA_bind_recomb_sf"/>
</dbReference>
<feature type="domain" description="Recombinase" evidence="2">
    <location>
        <begin position="190"/>
        <end position="314"/>
    </location>
</feature>
<dbReference type="InterPro" id="IPR006119">
    <property type="entry name" value="Resolv_N"/>
</dbReference>
<dbReference type="GO" id="GO:0003677">
    <property type="term" value="F:DNA binding"/>
    <property type="evidence" value="ECO:0007669"/>
    <property type="project" value="InterPro"/>
</dbReference>
<dbReference type="FunFam" id="3.40.50.1390:FF:000008">
    <property type="entry name" value="DNA recombinase"/>
    <property type="match status" value="1"/>
</dbReference>
<dbReference type="SMART" id="SM00857">
    <property type="entry name" value="Resolvase"/>
    <property type="match status" value="1"/>
</dbReference>
<dbReference type="OrthoDB" id="7735915at2"/>
<dbReference type="SUPFAM" id="SSF53041">
    <property type="entry name" value="Resolvase-like"/>
    <property type="match status" value="1"/>
</dbReference>
<evidence type="ECO:0000259" key="2">
    <source>
        <dbReference type="PROSITE" id="PS51737"/>
    </source>
</evidence>
<dbReference type="Proteomes" id="UP000195766">
    <property type="component" value="Unassembled WGS sequence"/>
</dbReference>
<accession>A0A1R4EX23</accession>
<dbReference type="Pfam" id="PF00239">
    <property type="entry name" value="Resolvase"/>
    <property type="match status" value="1"/>
</dbReference>